<comment type="caution">
    <text evidence="3">The sequence shown here is derived from an EMBL/GenBank/DDBJ whole genome shotgun (WGS) entry which is preliminary data.</text>
</comment>
<evidence type="ECO:0000256" key="2">
    <source>
        <dbReference type="SAM" id="SignalP"/>
    </source>
</evidence>
<reference evidence="4" key="1">
    <citation type="journal article" date="2019" name="Curr. Biol.">
        <title>Genome Sequence of Striga asiatica Provides Insight into the Evolution of Plant Parasitism.</title>
        <authorList>
            <person name="Yoshida S."/>
            <person name="Kim S."/>
            <person name="Wafula E.K."/>
            <person name="Tanskanen J."/>
            <person name="Kim Y.M."/>
            <person name="Honaas L."/>
            <person name="Yang Z."/>
            <person name="Spallek T."/>
            <person name="Conn C.E."/>
            <person name="Ichihashi Y."/>
            <person name="Cheong K."/>
            <person name="Cui S."/>
            <person name="Der J.P."/>
            <person name="Gundlach H."/>
            <person name="Jiao Y."/>
            <person name="Hori C."/>
            <person name="Ishida J.K."/>
            <person name="Kasahara H."/>
            <person name="Kiba T."/>
            <person name="Kim M.S."/>
            <person name="Koo N."/>
            <person name="Laohavisit A."/>
            <person name="Lee Y.H."/>
            <person name="Lumba S."/>
            <person name="McCourt P."/>
            <person name="Mortimer J.C."/>
            <person name="Mutuku J.M."/>
            <person name="Nomura T."/>
            <person name="Sasaki-Sekimoto Y."/>
            <person name="Seto Y."/>
            <person name="Wang Y."/>
            <person name="Wakatake T."/>
            <person name="Sakakibara H."/>
            <person name="Demura T."/>
            <person name="Yamaguchi S."/>
            <person name="Yoneyama K."/>
            <person name="Manabe R.I."/>
            <person name="Nelson D.C."/>
            <person name="Schulman A.H."/>
            <person name="Timko M.P."/>
            <person name="dePamphilis C.W."/>
            <person name="Choi D."/>
            <person name="Shirasu K."/>
        </authorList>
    </citation>
    <scope>NUCLEOTIDE SEQUENCE [LARGE SCALE GENOMIC DNA]</scope>
    <source>
        <strain evidence="4">cv. UVA1</strain>
    </source>
</reference>
<sequence>MGSRISRFSWIIATWSTILVLTNDGWLAIDIRSVNVTHFETFSLKVSLVVLCDWGHKRNPASNSQTITLEPNPIPVHQFRTLLSQPANRAPHLPQQYHAHRPADCKPEAYGPAQFPCPRGHGDRPKHPYQQLLSAASQVPAGSRSRIWLTQICLQSDTLSFPILEIVLACPTENSARKPTDPKVQAIDIIFKFSCCTNCVSFGSRAIDPSSSTISHKTPAGSNPASTARSTAASVCPALLRTPPSRYFNGNMCPGRLKSSGFESFDARAFIVIALSRAETPVLVPCFASYIKYLCKASENFLNILLNQKPCKCNP</sequence>
<evidence type="ECO:0000256" key="1">
    <source>
        <dbReference type="SAM" id="MobiDB-lite"/>
    </source>
</evidence>
<name>A0A5A7PUQ9_STRAF</name>
<organism evidence="3 4">
    <name type="scientific">Striga asiatica</name>
    <name type="common">Asiatic witchweed</name>
    <name type="synonym">Buchnera asiatica</name>
    <dbReference type="NCBI Taxonomy" id="4170"/>
    <lineage>
        <taxon>Eukaryota</taxon>
        <taxon>Viridiplantae</taxon>
        <taxon>Streptophyta</taxon>
        <taxon>Embryophyta</taxon>
        <taxon>Tracheophyta</taxon>
        <taxon>Spermatophyta</taxon>
        <taxon>Magnoliopsida</taxon>
        <taxon>eudicotyledons</taxon>
        <taxon>Gunneridae</taxon>
        <taxon>Pentapetalae</taxon>
        <taxon>asterids</taxon>
        <taxon>lamiids</taxon>
        <taxon>Lamiales</taxon>
        <taxon>Orobanchaceae</taxon>
        <taxon>Buchnereae</taxon>
        <taxon>Striga</taxon>
    </lineage>
</organism>
<dbReference type="AlphaFoldDB" id="A0A5A7PUQ9"/>
<dbReference type="Proteomes" id="UP000325081">
    <property type="component" value="Unassembled WGS sequence"/>
</dbReference>
<feature type="chain" id="PRO_5022935084" evidence="2">
    <location>
        <begin position="29"/>
        <end position="315"/>
    </location>
</feature>
<accession>A0A5A7PUQ9</accession>
<evidence type="ECO:0000313" key="3">
    <source>
        <dbReference type="EMBL" id="GER36411.1"/>
    </source>
</evidence>
<keyword evidence="2" id="KW-0732">Signal</keyword>
<keyword evidence="4" id="KW-1185">Reference proteome</keyword>
<gene>
    <name evidence="3" type="ORF">STAS_12746</name>
</gene>
<protein>
    <submittedName>
        <fullName evidence="3">Terminase small subunit family protein</fullName>
    </submittedName>
</protein>
<evidence type="ECO:0000313" key="4">
    <source>
        <dbReference type="Proteomes" id="UP000325081"/>
    </source>
</evidence>
<dbReference type="EMBL" id="BKCP01005172">
    <property type="protein sequence ID" value="GER36411.1"/>
    <property type="molecule type" value="Genomic_DNA"/>
</dbReference>
<feature type="region of interest" description="Disordered" evidence="1">
    <location>
        <begin position="209"/>
        <end position="228"/>
    </location>
</feature>
<feature type="signal peptide" evidence="2">
    <location>
        <begin position="1"/>
        <end position="28"/>
    </location>
</feature>
<proteinExistence type="predicted"/>